<accession>A0AAD8B6K6</accession>
<dbReference type="Proteomes" id="UP001233172">
    <property type="component" value="Unassembled WGS sequence"/>
</dbReference>
<dbReference type="AlphaFoldDB" id="A0AAD8B6K6"/>
<sequence length="103" mass="11661">MDARDTFSGLSSSDTIRGLIGSDAEDQKKYNQWFNQRMCDPLERIDKKTPNQKCKCHPLFLAIGSSGIISLGLKRSRLQLRTTANEQTQSMVFIKSLQVVRVL</sequence>
<gene>
    <name evidence="1" type="ORF">Bpfe_021573</name>
</gene>
<organism evidence="1 2">
    <name type="scientific">Biomphalaria pfeifferi</name>
    <name type="common">Bloodfluke planorb</name>
    <name type="synonym">Freshwater snail</name>
    <dbReference type="NCBI Taxonomy" id="112525"/>
    <lineage>
        <taxon>Eukaryota</taxon>
        <taxon>Metazoa</taxon>
        <taxon>Spiralia</taxon>
        <taxon>Lophotrochozoa</taxon>
        <taxon>Mollusca</taxon>
        <taxon>Gastropoda</taxon>
        <taxon>Heterobranchia</taxon>
        <taxon>Euthyneura</taxon>
        <taxon>Panpulmonata</taxon>
        <taxon>Hygrophila</taxon>
        <taxon>Lymnaeoidea</taxon>
        <taxon>Planorbidae</taxon>
        <taxon>Biomphalaria</taxon>
    </lineage>
</organism>
<evidence type="ECO:0000313" key="1">
    <source>
        <dbReference type="EMBL" id="KAK0048988.1"/>
    </source>
</evidence>
<proteinExistence type="predicted"/>
<comment type="caution">
    <text evidence="1">The sequence shown here is derived from an EMBL/GenBank/DDBJ whole genome shotgun (WGS) entry which is preliminary data.</text>
</comment>
<evidence type="ECO:0000313" key="2">
    <source>
        <dbReference type="Proteomes" id="UP001233172"/>
    </source>
</evidence>
<name>A0AAD8B6K6_BIOPF</name>
<reference evidence="1" key="1">
    <citation type="journal article" date="2023" name="PLoS Negl. Trop. Dis.">
        <title>A genome sequence for Biomphalaria pfeifferi, the major vector snail for the human-infecting parasite Schistosoma mansoni.</title>
        <authorList>
            <person name="Bu L."/>
            <person name="Lu L."/>
            <person name="Laidemitt M.R."/>
            <person name="Zhang S.M."/>
            <person name="Mutuku M."/>
            <person name="Mkoji G."/>
            <person name="Steinauer M."/>
            <person name="Loker E.S."/>
        </authorList>
    </citation>
    <scope>NUCLEOTIDE SEQUENCE</scope>
    <source>
        <strain evidence="1">KasaAsao</strain>
    </source>
</reference>
<protein>
    <submittedName>
        <fullName evidence="1">Uncharacterized protein</fullName>
    </submittedName>
</protein>
<keyword evidence="2" id="KW-1185">Reference proteome</keyword>
<reference evidence="1" key="2">
    <citation type="submission" date="2023-04" db="EMBL/GenBank/DDBJ databases">
        <authorList>
            <person name="Bu L."/>
            <person name="Lu L."/>
            <person name="Laidemitt M.R."/>
            <person name="Zhang S.M."/>
            <person name="Mutuku M."/>
            <person name="Mkoji G."/>
            <person name="Steinauer M."/>
            <person name="Loker E.S."/>
        </authorList>
    </citation>
    <scope>NUCLEOTIDE SEQUENCE</scope>
    <source>
        <strain evidence="1">KasaAsao</strain>
        <tissue evidence="1">Whole Snail</tissue>
    </source>
</reference>
<dbReference type="EMBL" id="JASAOG010000131">
    <property type="protein sequence ID" value="KAK0048988.1"/>
    <property type="molecule type" value="Genomic_DNA"/>
</dbReference>